<dbReference type="RefSeq" id="WP_303302458.1">
    <property type="nucleotide sequence ID" value="NZ_BAABDA010000035.1"/>
</dbReference>
<evidence type="ECO:0000256" key="2">
    <source>
        <dbReference type="ARBA" id="ARBA00012438"/>
    </source>
</evidence>
<evidence type="ECO:0000256" key="1">
    <source>
        <dbReference type="ARBA" id="ARBA00000085"/>
    </source>
</evidence>
<dbReference type="GO" id="GO:0016301">
    <property type="term" value="F:kinase activity"/>
    <property type="evidence" value="ECO:0007669"/>
    <property type="project" value="UniProtKB-KW"/>
</dbReference>
<dbReference type="PRINTS" id="PR00344">
    <property type="entry name" value="BCTRLSENSOR"/>
</dbReference>
<dbReference type="InterPro" id="IPR003594">
    <property type="entry name" value="HATPase_dom"/>
</dbReference>
<dbReference type="PANTHER" id="PTHR45569">
    <property type="entry name" value="SENSOR PROTEIN KDPD"/>
    <property type="match status" value="1"/>
</dbReference>
<evidence type="ECO:0000256" key="3">
    <source>
        <dbReference type="SAM" id="Phobius"/>
    </source>
</evidence>
<keyword evidence="3" id="KW-0472">Membrane</keyword>
<evidence type="ECO:0000313" key="6">
    <source>
        <dbReference type="EMBL" id="MDO5975275.1"/>
    </source>
</evidence>
<dbReference type="CDD" id="cd00075">
    <property type="entry name" value="HATPase"/>
    <property type="match status" value="1"/>
</dbReference>
<dbReference type="Pfam" id="PF13424">
    <property type="entry name" value="TPR_12"/>
    <property type="match status" value="1"/>
</dbReference>
<evidence type="ECO:0000313" key="7">
    <source>
        <dbReference type="Proteomes" id="UP001176806"/>
    </source>
</evidence>
<evidence type="ECO:0000256" key="4">
    <source>
        <dbReference type="SAM" id="SignalP"/>
    </source>
</evidence>
<gene>
    <name evidence="6" type="ORF">Q4Q40_13845</name>
</gene>
<dbReference type="Gene3D" id="1.25.40.10">
    <property type="entry name" value="Tetratricopeptide repeat domain"/>
    <property type="match status" value="2"/>
</dbReference>
<dbReference type="SUPFAM" id="SSF55874">
    <property type="entry name" value="ATPase domain of HSP90 chaperone/DNA topoisomerase II/histidine kinase"/>
    <property type="match status" value="1"/>
</dbReference>
<evidence type="ECO:0000259" key="5">
    <source>
        <dbReference type="PROSITE" id="PS50109"/>
    </source>
</evidence>
<comment type="catalytic activity">
    <reaction evidence="1">
        <text>ATP + protein L-histidine = ADP + protein N-phospho-L-histidine.</text>
        <dbReference type="EC" id="2.7.13.3"/>
    </reaction>
</comment>
<organism evidence="6 7">
    <name type="scientific">Flavivirga jejuensis</name>
    <dbReference type="NCBI Taxonomy" id="870487"/>
    <lineage>
        <taxon>Bacteria</taxon>
        <taxon>Pseudomonadati</taxon>
        <taxon>Bacteroidota</taxon>
        <taxon>Flavobacteriia</taxon>
        <taxon>Flavobacteriales</taxon>
        <taxon>Flavobacteriaceae</taxon>
        <taxon>Flavivirga</taxon>
    </lineage>
</organism>
<feature type="transmembrane region" description="Helical" evidence="3">
    <location>
        <begin position="306"/>
        <end position="325"/>
    </location>
</feature>
<dbReference type="Pfam" id="PF02518">
    <property type="entry name" value="HATPase_c"/>
    <property type="match status" value="1"/>
</dbReference>
<keyword evidence="3" id="KW-1133">Transmembrane helix</keyword>
<dbReference type="PANTHER" id="PTHR45569:SF1">
    <property type="entry name" value="SENSOR PROTEIN KDPD"/>
    <property type="match status" value="1"/>
</dbReference>
<dbReference type="Gene3D" id="3.30.565.10">
    <property type="entry name" value="Histidine kinase-like ATPase, C-terminal domain"/>
    <property type="match status" value="1"/>
</dbReference>
<dbReference type="PROSITE" id="PS50109">
    <property type="entry name" value="HIS_KIN"/>
    <property type="match status" value="1"/>
</dbReference>
<dbReference type="SUPFAM" id="SSF48452">
    <property type="entry name" value="TPR-like"/>
    <property type="match status" value="1"/>
</dbReference>
<comment type="caution">
    <text evidence="6">The sequence shown here is derived from an EMBL/GenBank/DDBJ whole genome shotgun (WGS) entry which is preliminary data.</text>
</comment>
<keyword evidence="6" id="KW-0808">Transferase</keyword>
<dbReference type="InterPro" id="IPR052023">
    <property type="entry name" value="Histidine_kinase_KdpD"/>
</dbReference>
<keyword evidence="4" id="KW-0732">Signal</keyword>
<keyword evidence="7" id="KW-1185">Reference proteome</keyword>
<sequence>MKINKLKKLLILFLLPCCVFSQKNEDHFALENSIKKVCKGKYTNFHKAHTFFFEKKKDSAFLYSSQALNDFIEESEITDYLNYIHGVNAYEKKFFSIAQKKLKTISSTFPYKYLVDYNLANIALNNNKYEEALHHYNVVINYNKIQSSHTLKRMYHNVGICYLHLKKYPESEKFLLKELSIAQNTKDTLSAIYAKLDLGNLYYQQYKDNKAISYFNKAYTLAKLFSNIEAKQATAKNMAVVEKNRKHYKKSVDYYIEYGKWRDSLWNRDKISELLEKDKQITVAVKDKEIFIQKEIAKKQKGRVQLFAISFIIVFLFLATLLFLYRIKIKQHKLINTQKQQLEKLNTTKNYLLSVISHDLRTSVNLLKNNHKNLSELLNINDTEAAILLNNENTSISESTSQVLDNILNWALQQNDQLLFMPEAHPIEILIDAILFDFKPLAITKNIELVTIHKNSDALVLLDKELFKIAFRNLIDNAIKYTQKGGKISIETSILDKEFILKIKDTGVGMSPTILDVINNYEALTVEKIEKSKGLGIGLQLSKTLITKNNGTFKIVNNPDVGITVFLKFPIQEI</sequence>
<protein>
    <recommendedName>
        <fullName evidence="2">histidine kinase</fullName>
        <ecNumber evidence="2">2.7.13.3</ecNumber>
    </recommendedName>
</protein>
<dbReference type="InterPro" id="IPR036890">
    <property type="entry name" value="HATPase_C_sf"/>
</dbReference>
<dbReference type="InterPro" id="IPR004358">
    <property type="entry name" value="Sig_transdc_His_kin-like_C"/>
</dbReference>
<dbReference type="SMART" id="SM00387">
    <property type="entry name" value="HATPase_c"/>
    <property type="match status" value="1"/>
</dbReference>
<keyword evidence="3" id="KW-0812">Transmembrane</keyword>
<feature type="signal peptide" evidence="4">
    <location>
        <begin position="1"/>
        <end position="23"/>
    </location>
</feature>
<feature type="chain" id="PRO_5046549128" description="histidine kinase" evidence="4">
    <location>
        <begin position="24"/>
        <end position="574"/>
    </location>
</feature>
<feature type="domain" description="Histidine kinase" evidence="5">
    <location>
        <begin position="355"/>
        <end position="573"/>
    </location>
</feature>
<dbReference type="EC" id="2.7.13.3" evidence="2"/>
<name>A0ABT8WQ33_9FLAO</name>
<proteinExistence type="predicted"/>
<dbReference type="InterPro" id="IPR019734">
    <property type="entry name" value="TPR_rpt"/>
</dbReference>
<dbReference type="Proteomes" id="UP001176806">
    <property type="component" value="Unassembled WGS sequence"/>
</dbReference>
<dbReference type="InterPro" id="IPR005467">
    <property type="entry name" value="His_kinase_dom"/>
</dbReference>
<dbReference type="SMART" id="SM00028">
    <property type="entry name" value="TPR"/>
    <property type="match status" value="3"/>
</dbReference>
<keyword evidence="6" id="KW-0418">Kinase</keyword>
<dbReference type="EMBL" id="JAUOEL010000004">
    <property type="protein sequence ID" value="MDO5975275.1"/>
    <property type="molecule type" value="Genomic_DNA"/>
</dbReference>
<dbReference type="SUPFAM" id="SSF47384">
    <property type="entry name" value="Homodimeric domain of signal transducing histidine kinase"/>
    <property type="match status" value="1"/>
</dbReference>
<accession>A0ABT8WQ33</accession>
<dbReference type="InterPro" id="IPR036097">
    <property type="entry name" value="HisK_dim/P_sf"/>
</dbReference>
<reference evidence="6" key="1">
    <citation type="submission" date="2023-07" db="EMBL/GenBank/DDBJ databases">
        <title>Two novel species in the genus Flavivirga.</title>
        <authorList>
            <person name="Kwon K."/>
        </authorList>
    </citation>
    <scope>NUCLEOTIDE SEQUENCE</scope>
    <source>
        <strain evidence="6">KACC 14158</strain>
    </source>
</reference>
<dbReference type="InterPro" id="IPR011990">
    <property type="entry name" value="TPR-like_helical_dom_sf"/>
</dbReference>